<dbReference type="EMBL" id="HE999757">
    <property type="protein sequence ID" value="CCO12320.1"/>
    <property type="molecule type" value="Genomic_DNA"/>
</dbReference>
<proteinExistence type="inferred from homology"/>
<keyword evidence="3" id="KW-1133">Transmembrane helix</keyword>
<gene>
    <name evidence="5" type="primary">lytR</name>
    <name evidence="5" type="ORF">BN424_2740</name>
</gene>
<dbReference type="InterPro" id="IPR004474">
    <property type="entry name" value="LytR_CpsA_psr"/>
</dbReference>
<organism evidence="5 6">
    <name type="scientific">Carnobacterium maltaromaticum LMA28</name>
    <dbReference type="NCBI Taxonomy" id="1234679"/>
    <lineage>
        <taxon>Bacteria</taxon>
        <taxon>Bacillati</taxon>
        <taxon>Bacillota</taxon>
        <taxon>Bacilli</taxon>
        <taxon>Lactobacillales</taxon>
        <taxon>Carnobacteriaceae</taxon>
        <taxon>Carnobacterium</taxon>
    </lineage>
</organism>
<sequence>MKKNKRPTTSHKVTNKKNRNKIILMILIPIMIIILAGVTYGAKLYAEAKKTVDDSYYELDRDKASTSKGNEIKVNPIEDTISVLVMGIDDDSARQLGSARTDALIYLTINPKEHKINMVSIPRDSYTTIVSKKYNGKDKINSAYTYGEEQATIETVENLLNVPINYYVTFNFDSFLEIVNALDGIEVDVPVSFTDTNTLGTGEVHLEKGKQLLNGEEALALARTRHIDNDIKRGERQQLILQAIVDKAMNVGSINKYSDVIKAAGKNMRTNLKFNEMLSIAQTGLDGRYTFNSYVFDWTDFELEDASMVELYQDSVDFISHRFRVSLGLDEPNEQDAADYQFVTNGYSQYKSTNSWSNSNDNTENSGSNNNW</sequence>
<comment type="similarity">
    <text evidence="1">Belongs to the LytR/CpsA/Psr (LCP) family.</text>
</comment>
<evidence type="ECO:0000313" key="6">
    <source>
        <dbReference type="Proteomes" id="UP000000212"/>
    </source>
</evidence>
<evidence type="ECO:0000256" key="3">
    <source>
        <dbReference type="SAM" id="Phobius"/>
    </source>
</evidence>
<dbReference type="NCBIfam" id="TIGR00350">
    <property type="entry name" value="lytR_cpsA_psr"/>
    <property type="match status" value="1"/>
</dbReference>
<dbReference type="Pfam" id="PF03816">
    <property type="entry name" value="LytR_cpsA_psr"/>
    <property type="match status" value="1"/>
</dbReference>
<feature type="domain" description="Cell envelope-related transcriptional attenuator" evidence="4">
    <location>
        <begin position="100"/>
        <end position="248"/>
    </location>
</feature>
<evidence type="ECO:0000313" key="5">
    <source>
        <dbReference type="EMBL" id="CCO12320.1"/>
    </source>
</evidence>
<dbReference type="PANTHER" id="PTHR33392:SF3">
    <property type="entry name" value="POLYISOPRENYL-TEICHOIC ACID--PEPTIDOGLYCAN TEICHOIC ACID TRANSFERASE TAGT"/>
    <property type="match status" value="1"/>
</dbReference>
<feature type="region of interest" description="Disordered" evidence="2">
    <location>
        <begin position="353"/>
        <end position="372"/>
    </location>
</feature>
<evidence type="ECO:0000256" key="1">
    <source>
        <dbReference type="ARBA" id="ARBA00006068"/>
    </source>
</evidence>
<dbReference type="AlphaFoldDB" id="K8E681"/>
<dbReference type="OrthoDB" id="27330at2"/>
<name>K8E681_CARML</name>
<feature type="transmembrane region" description="Helical" evidence="3">
    <location>
        <begin position="21"/>
        <end position="42"/>
    </location>
</feature>
<dbReference type="Gene3D" id="3.40.630.190">
    <property type="entry name" value="LCP protein"/>
    <property type="match status" value="1"/>
</dbReference>
<dbReference type="InterPro" id="IPR050922">
    <property type="entry name" value="LytR/CpsA/Psr_CW_biosynth"/>
</dbReference>
<dbReference type="PATRIC" id="fig|1234679.3.peg.2740"/>
<accession>K8E681</accession>
<protein>
    <submittedName>
        <fullName evidence="5">Cell envelope-related function transcriptional attenuator common domain protein</fullName>
    </submittedName>
</protein>
<dbReference type="PANTHER" id="PTHR33392">
    <property type="entry name" value="POLYISOPRENYL-TEICHOIC ACID--PEPTIDOGLYCAN TEICHOIC ACID TRANSFERASE TAGU"/>
    <property type="match status" value="1"/>
</dbReference>
<keyword evidence="3" id="KW-0472">Membrane</keyword>
<evidence type="ECO:0000259" key="4">
    <source>
        <dbReference type="Pfam" id="PF03816"/>
    </source>
</evidence>
<dbReference type="KEGG" id="cml:BN424_2740"/>
<dbReference type="HOGENOM" id="CLU_016455_2_1_9"/>
<dbReference type="STRING" id="1234679.BN424_2740"/>
<evidence type="ECO:0000256" key="2">
    <source>
        <dbReference type="SAM" id="MobiDB-lite"/>
    </source>
</evidence>
<dbReference type="Proteomes" id="UP000000212">
    <property type="component" value="Chromosome"/>
</dbReference>
<keyword evidence="3" id="KW-0812">Transmembrane</keyword>
<keyword evidence="6" id="KW-1185">Reference proteome</keyword>
<dbReference type="eggNOG" id="COG1316">
    <property type="taxonomic scope" value="Bacteria"/>
</dbReference>
<reference evidence="6" key="1">
    <citation type="journal article" date="2013" name="Genome Announc.">
        <title>Complete Chromosome Sequence of Carnobacterium maltaromaticum LMA 28.</title>
        <authorList>
            <person name="Cailliez-Grimal C."/>
            <person name="Chaillou S."/>
            <person name="Anba-Mondoloni J."/>
            <person name="Loux V."/>
            <person name="Afzal M.I."/>
            <person name="Rahman A."/>
            <person name="Kergourlay G."/>
            <person name="Champomier-Verges M.C."/>
            <person name="Zagorec M."/>
            <person name="Dalgaard P."/>
            <person name="Leisner J.J."/>
            <person name="Prevost H."/>
            <person name="Revol-Junelles A.M."/>
            <person name="Borges F."/>
        </authorList>
    </citation>
    <scope>NUCLEOTIDE SEQUENCE</scope>
    <source>
        <strain evidence="6">LMA28</strain>
    </source>
</reference>